<dbReference type="RefSeq" id="WP_246282236.1">
    <property type="nucleotide sequence ID" value="NZ_CADIKL010000006.1"/>
</dbReference>
<dbReference type="AlphaFoldDB" id="A0A6J5FM54"/>
<proteinExistence type="predicted"/>
<evidence type="ECO:0000313" key="1">
    <source>
        <dbReference type="EMBL" id="CAB3783183.1"/>
    </source>
</evidence>
<evidence type="ECO:0000313" key="2">
    <source>
        <dbReference type="Proteomes" id="UP000494119"/>
    </source>
</evidence>
<dbReference type="Proteomes" id="UP000494119">
    <property type="component" value="Unassembled WGS sequence"/>
</dbReference>
<accession>A0A6J5FM54</accession>
<protein>
    <submittedName>
        <fullName evidence="1">Uncharacterized protein</fullName>
    </submittedName>
</protein>
<dbReference type="EMBL" id="CADIKL010000006">
    <property type="protein sequence ID" value="CAB3783183.1"/>
    <property type="molecule type" value="Genomic_DNA"/>
</dbReference>
<name>A0A6J5FM54_9BURK</name>
<keyword evidence="2" id="KW-1185">Reference proteome</keyword>
<gene>
    <name evidence="1" type="ORF">LMG28688_01596</name>
</gene>
<sequence>MSKRTIHMYPSVIAARGAGRKRIRKQIADAARELADESPAALGKPMQTLLSTSVLASRAAGLMSREEAWGALGAPAGHCSRVDAMRAKEVEIATRPLAGAMALPAQLVASQWHEANYRFSVSAVAADAQKISPAAAGDQPPLEQRMTTMRAKLQVQGVSDINTCGPNWTPDNQDLVKSGERLNFMAVGLGRAYNEDGSGDEDNTYSRWSPQANFDLVCMNPALFGQFKVGDKFYVDFTRADVAAGVQEGADATQG</sequence>
<organism evidence="1 2">
    <name type="scientific">Paraburkholderia caffeinitolerans</name>
    <dbReference type="NCBI Taxonomy" id="1723730"/>
    <lineage>
        <taxon>Bacteria</taxon>
        <taxon>Pseudomonadati</taxon>
        <taxon>Pseudomonadota</taxon>
        <taxon>Betaproteobacteria</taxon>
        <taxon>Burkholderiales</taxon>
        <taxon>Burkholderiaceae</taxon>
        <taxon>Paraburkholderia</taxon>
    </lineage>
</organism>
<reference evidence="1 2" key="1">
    <citation type="submission" date="2020-04" db="EMBL/GenBank/DDBJ databases">
        <authorList>
            <person name="De Canck E."/>
        </authorList>
    </citation>
    <scope>NUCLEOTIDE SEQUENCE [LARGE SCALE GENOMIC DNA]</scope>
    <source>
        <strain evidence="1 2">LMG 28688</strain>
    </source>
</reference>